<keyword evidence="4" id="KW-1185">Reference proteome</keyword>
<feature type="domain" description="Myb-like" evidence="2">
    <location>
        <begin position="172"/>
        <end position="221"/>
    </location>
</feature>
<proteinExistence type="predicted"/>
<dbReference type="InterPro" id="IPR001005">
    <property type="entry name" value="SANT/Myb"/>
</dbReference>
<dbReference type="SMART" id="SM00717">
    <property type="entry name" value="SANT"/>
    <property type="match status" value="2"/>
</dbReference>
<dbReference type="PROSITE" id="PS50090">
    <property type="entry name" value="MYB_LIKE"/>
    <property type="match status" value="2"/>
</dbReference>
<reference evidence="3 4" key="1">
    <citation type="submission" date="2016-07" db="EMBL/GenBank/DDBJ databases">
        <title>Pervasive Adenine N6-methylation of Active Genes in Fungi.</title>
        <authorList>
            <consortium name="DOE Joint Genome Institute"/>
            <person name="Mondo S.J."/>
            <person name="Dannebaum R.O."/>
            <person name="Kuo R.C."/>
            <person name="Labutti K."/>
            <person name="Haridas S."/>
            <person name="Kuo A."/>
            <person name="Salamov A."/>
            <person name="Ahrendt S.R."/>
            <person name="Lipzen A."/>
            <person name="Sullivan W."/>
            <person name="Andreopoulos W.B."/>
            <person name="Clum A."/>
            <person name="Lindquist E."/>
            <person name="Daum C."/>
            <person name="Ramamoorthy G.K."/>
            <person name="Gryganskyi A."/>
            <person name="Culley D."/>
            <person name="Magnuson J.K."/>
            <person name="James T.Y."/>
            <person name="O'Malley M.A."/>
            <person name="Stajich J.E."/>
            <person name="Spatafora J.W."/>
            <person name="Visel A."/>
            <person name="Grigoriev I.V."/>
        </authorList>
    </citation>
    <scope>NUCLEOTIDE SEQUENCE [LARGE SCALE GENOMIC DNA]</scope>
    <source>
        <strain evidence="3 4">NRRL 1336</strain>
    </source>
</reference>
<feature type="region of interest" description="Disordered" evidence="1">
    <location>
        <begin position="105"/>
        <end position="125"/>
    </location>
</feature>
<organism evidence="3 4">
    <name type="scientific">Absidia repens</name>
    <dbReference type="NCBI Taxonomy" id="90262"/>
    <lineage>
        <taxon>Eukaryota</taxon>
        <taxon>Fungi</taxon>
        <taxon>Fungi incertae sedis</taxon>
        <taxon>Mucoromycota</taxon>
        <taxon>Mucoromycotina</taxon>
        <taxon>Mucoromycetes</taxon>
        <taxon>Mucorales</taxon>
        <taxon>Cunninghamellaceae</taxon>
        <taxon>Absidia</taxon>
    </lineage>
</organism>
<gene>
    <name evidence="3" type="ORF">BCR42DRAFT_406228</name>
</gene>
<evidence type="ECO:0000259" key="2">
    <source>
        <dbReference type="PROSITE" id="PS50090"/>
    </source>
</evidence>
<dbReference type="CDD" id="cd00167">
    <property type="entry name" value="SANT"/>
    <property type="match status" value="1"/>
</dbReference>
<feature type="compositionally biased region" description="Low complexity" evidence="1">
    <location>
        <begin position="105"/>
        <end position="114"/>
    </location>
</feature>
<dbReference type="SUPFAM" id="SSF46689">
    <property type="entry name" value="Homeodomain-like"/>
    <property type="match status" value="1"/>
</dbReference>
<dbReference type="Gene3D" id="1.10.10.60">
    <property type="entry name" value="Homeodomain-like"/>
    <property type="match status" value="1"/>
</dbReference>
<evidence type="ECO:0000256" key="1">
    <source>
        <dbReference type="SAM" id="MobiDB-lite"/>
    </source>
</evidence>
<comment type="caution">
    <text evidence="3">The sequence shown here is derived from an EMBL/GenBank/DDBJ whole genome shotgun (WGS) entry which is preliminary data.</text>
</comment>
<evidence type="ECO:0000313" key="3">
    <source>
        <dbReference type="EMBL" id="ORZ22461.1"/>
    </source>
</evidence>
<name>A0A1X2IW74_9FUNG</name>
<protein>
    <recommendedName>
        <fullName evidence="2">Myb-like domain-containing protein</fullName>
    </recommendedName>
</protein>
<feature type="domain" description="Myb-like" evidence="2">
    <location>
        <begin position="116"/>
        <end position="166"/>
    </location>
</feature>
<evidence type="ECO:0000313" key="4">
    <source>
        <dbReference type="Proteomes" id="UP000193560"/>
    </source>
</evidence>
<dbReference type="STRING" id="90262.A0A1X2IW74"/>
<dbReference type="Proteomes" id="UP000193560">
    <property type="component" value="Unassembled WGS sequence"/>
</dbReference>
<accession>A0A1X2IW74</accession>
<dbReference type="OrthoDB" id="2143914at2759"/>
<dbReference type="InterPro" id="IPR009057">
    <property type="entry name" value="Homeodomain-like_sf"/>
</dbReference>
<dbReference type="EMBL" id="MCGE01000004">
    <property type="protein sequence ID" value="ORZ22461.1"/>
    <property type="molecule type" value="Genomic_DNA"/>
</dbReference>
<sequence length="233" mass="26070">MDLKNLLCHKSSTMMTSGPQPQTMCPASPVSLSFDKYKGTWSSVSFESHDSCHSTPSLSSCSSTFSSPTTTYLPIASSYGQEAITPDFSKLGNTTSLTRCDSSLSSSSSSSISSPSPPQTRTPWTPSEDFLLQKGYSQGLSWAMISSTYLPHRSRGCCWGRFKTLQAKLSERREWSTTEDNLLLAAIKKQDRLFKQAWKAVAREMGDRSWRECDVRSSKLTRTIRKQQRKQPY</sequence>
<dbReference type="AlphaFoldDB" id="A0A1X2IW74"/>